<feature type="region of interest" description="Disordered" evidence="2">
    <location>
        <begin position="128"/>
        <end position="149"/>
    </location>
</feature>
<evidence type="ECO:0000256" key="1">
    <source>
        <dbReference type="SAM" id="Coils"/>
    </source>
</evidence>
<accession>A0A0F9IKU5</accession>
<gene>
    <name evidence="3" type="ORF">LCGC14_1865100</name>
</gene>
<protein>
    <submittedName>
        <fullName evidence="3">Uncharacterized protein</fullName>
    </submittedName>
</protein>
<dbReference type="EMBL" id="LAZR01018936">
    <property type="protein sequence ID" value="KKL94395.1"/>
    <property type="molecule type" value="Genomic_DNA"/>
</dbReference>
<comment type="caution">
    <text evidence="3">The sequence shown here is derived from an EMBL/GenBank/DDBJ whole genome shotgun (WGS) entry which is preliminary data.</text>
</comment>
<keyword evidence="1" id="KW-0175">Coiled coil</keyword>
<organism evidence="3">
    <name type="scientific">marine sediment metagenome</name>
    <dbReference type="NCBI Taxonomy" id="412755"/>
    <lineage>
        <taxon>unclassified sequences</taxon>
        <taxon>metagenomes</taxon>
        <taxon>ecological metagenomes</taxon>
    </lineage>
</organism>
<sequence length="360" mass="38720">MTDTPIPPTTLWILPPPSEGQGATLPPLLRPARSGRAAENALTLRLADGFDAAAAQEGALLLLHRSALCVIGASLGRGVAPAQALADWQAETETLIARNRRMRRRITLLDIEIARADPDATRKALSARLGRDLPQPEQGTAPPAPASTTDPMLRLAASALLASDPAARMLAAELEALSLMTEASGPDDPVTLVEKGMGHYLSGQTDDAGREVEQSLLRAQIQQLHANLEQHHAASAALRETETTARQEIAEIGAQQAAAEAALQDSRAEIDSHKTRIQSHEATIAKLRTELSELRRIAGQAGADRDRLAATLTEVEGDRDALRQEMDHAAAMLDQIYASRSWRITEPVRWARRVTLGAPR</sequence>
<dbReference type="AlphaFoldDB" id="A0A0F9IKU5"/>
<reference evidence="3" key="1">
    <citation type="journal article" date="2015" name="Nature">
        <title>Complex archaea that bridge the gap between prokaryotes and eukaryotes.</title>
        <authorList>
            <person name="Spang A."/>
            <person name="Saw J.H."/>
            <person name="Jorgensen S.L."/>
            <person name="Zaremba-Niedzwiedzka K."/>
            <person name="Martijn J."/>
            <person name="Lind A.E."/>
            <person name="van Eijk R."/>
            <person name="Schleper C."/>
            <person name="Guy L."/>
            <person name="Ettema T.J."/>
        </authorList>
    </citation>
    <scope>NUCLEOTIDE SEQUENCE</scope>
</reference>
<name>A0A0F9IKU5_9ZZZZ</name>
<evidence type="ECO:0000313" key="3">
    <source>
        <dbReference type="EMBL" id="KKL94395.1"/>
    </source>
</evidence>
<evidence type="ECO:0000256" key="2">
    <source>
        <dbReference type="SAM" id="MobiDB-lite"/>
    </source>
</evidence>
<dbReference type="Gene3D" id="1.10.287.1490">
    <property type="match status" value="1"/>
</dbReference>
<proteinExistence type="predicted"/>
<feature type="coiled-coil region" evidence="1">
    <location>
        <begin position="263"/>
        <end position="325"/>
    </location>
</feature>